<sequence>MLNTNQRRGRCKPCRELHLQCDEKTPRCGACISSNKICSGYDFGTIFINMNSAAPPPMWTRSSNASKNLVIDLASQPSSSKASKVPPRPESVPFMVQDPGQIQQLTALFVDLYYRQFDAKKASPEPMRPGAECAGWRRRVSTWTGKYTVLDTAIRALCASFTGAQYQDVGVIDQARSLYSQALQLLHFHLSQPGSSKCKDLLRTSLILGSVELFLSSGGGPNQLIHVQGATRMLHCMIEDTAVQTFEEVHVSVYNQTLRYCLCLRQDFSLSAGSFASRVQQLYASYTGFRKSMYFQWCLIVSPLSTMLHWIDSTAAAAPRTPPNPSHVQSTLDNLRCLEQALAPWVSTLKATVTGPWAKEKASSNVYAIPFPLKFASYEACMLYCLYWTSQLLIVDAQLTLLSLLPAGHTHFSREQYQLSASGYADLICRSVPFCTKETSYAITENIFVPLTVVARYYERQRDVDRTRWCLAAFARITEEQRIGFAPDFLQYQV</sequence>
<protein>
    <recommendedName>
        <fullName evidence="2">Zn(2)-C6 fungal-type domain-containing protein</fullName>
    </recommendedName>
</protein>
<proteinExistence type="predicted"/>
<evidence type="ECO:0000259" key="2">
    <source>
        <dbReference type="SMART" id="SM00066"/>
    </source>
</evidence>
<dbReference type="InterPro" id="IPR053178">
    <property type="entry name" value="Osmoadaptation_assoc"/>
</dbReference>
<dbReference type="InterPro" id="IPR001138">
    <property type="entry name" value="Zn2Cys6_DnaBD"/>
</dbReference>
<keyword evidence="1" id="KW-0539">Nucleus</keyword>
<name>A0A6A6V1S5_9PLEO</name>
<organism evidence="3 4">
    <name type="scientific">Sporormia fimetaria CBS 119925</name>
    <dbReference type="NCBI Taxonomy" id="1340428"/>
    <lineage>
        <taxon>Eukaryota</taxon>
        <taxon>Fungi</taxon>
        <taxon>Dikarya</taxon>
        <taxon>Ascomycota</taxon>
        <taxon>Pezizomycotina</taxon>
        <taxon>Dothideomycetes</taxon>
        <taxon>Pleosporomycetidae</taxon>
        <taxon>Pleosporales</taxon>
        <taxon>Sporormiaceae</taxon>
        <taxon>Sporormia</taxon>
    </lineage>
</organism>
<evidence type="ECO:0000313" key="3">
    <source>
        <dbReference type="EMBL" id="KAF2744405.1"/>
    </source>
</evidence>
<dbReference type="GO" id="GO:0000981">
    <property type="term" value="F:DNA-binding transcription factor activity, RNA polymerase II-specific"/>
    <property type="evidence" value="ECO:0007669"/>
    <property type="project" value="InterPro"/>
</dbReference>
<dbReference type="PANTHER" id="PTHR38111:SF2">
    <property type="entry name" value="FINGER DOMAIN PROTEIN, PUTATIVE (AFU_ORTHOLOGUE AFUA_1G01560)-RELATED"/>
    <property type="match status" value="1"/>
</dbReference>
<reference evidence="3" key="1">
    <citation type="journal article" date="2020" name="Stud. Mycol.">
        <title>101 Dothideomycetes genomes: a test case for predicting lifestyles and emergence of pathogens.</title>
        <authorList>
            <person name="Haridas S."/>
            <person name="Albert R."/>
            <person name="Binder M."/>
            <person name="Bloem J."/>
            <person name="Labutti K."/>
            <person name="Salamov A."/>
            <person name="Andreopoulos B."/>
            <person name="Baker S."/>
            <person name="Barry K."/>
            <person name="Bills G."/>
            <person name="Bluhm B."/>
            <person name="Cannon C."/>
            <person name="Castanera R."/>
            <person name="Culley D."/>
            <person name="Daum C."/>
            <person name="Ezra D."/>
            <person name="Gonzalez J."/>
            <person name="Henrissat B."/>
            <person name="Kuo A."/>
            <person name="Liang C."/>
            <person name="Lipzen A."/>
            <person name="Lutzoni F."/>
            <person name="Magnuson J."/>
            <person name="Mondo S."/>
            <person name="Nolan M."/>
            <person name="Ohm R."/>
            <person name="Pangilinan J."/>
            <person name="Park H.-J."/>
            <person name="Ramirez L."/>
            <person name="Alfaro M."/>
            <person name="Sun H."/>
            <person name="Tritt A."/>
            <person name="Yoshinaga Y."/>
            <person name="Zwiers L.-H."/>
            <person name="Turgeon B."/>
            <person name="Goodwin S."/>
            <person name="Spatafora J."/>
            <person name="Crous P."/>
            <person name="Grigoriev I."/>
        </authorList>
    </citation>
    <scope>NUCLEOTIDE SEQUENCE</scope>
    <source>
        <strain evidence="3">CBS 119925</strain>
    </source>
</reference>
<dbReference type="AlphaFoldDB" id="A0A6A6V1S5"/>
<dbReference type="Pfam" id="PF00172">
    <property type="entry name" value="Zn_clus"/>
    <property type="match status" value="1"/>
</dbReference>
<evidence type="ECO:0000256" key="1">
    <source>
        <dbReference type="ARBA" id="ARBA00023242"/>
    </source>
</evidence>
<gene>
    <name evidence="3" type="ORF">M011DRAFT_172541</name>
</gene>
<dbReference type="SMART" id="SM00066">
    <property type="entry name" value="GAL4"/>
    <property type="match status" value="1"/>
</dbReference>
<dbReference type="SUPFAM" id="SSF57701">
    <property type="entry name" value="Zn2/Cys6 DNA-binding domain"/>
    <property type="match status" value="1"/>
</dbReference>
<dbReference type="Proteomes" id="UP000799440">
    <property type="component" value="Unassembled WGS sequence"/>
</dbReference>
<dbReference type="PANTHER" id="PTHR38111">
    <property type="entry name" value="ZN(2)-C6 FUNGAL-TYPE DOMAIN-CONTAINING PROTEIN-RELATED"/>
    <property type="match status" value="1"/>
</dbReference>
<evidence type="ECO:0000313" key="4">
    <source>
        <dbReference type="Proteomes" id="UP000799440"/>
    </source>
</evidence>
<dbReference type="OrthoDB" id="4491390at2759"/>
<feature type="domain" description="Zn(2)-C6 fungal-type" evidence="2">
    <location>
        <begin position="5"/>
        <end position="49"/>
    </location>
</feature>
<dbReference type="CDD" id="cd00067">
    <property type="entry name" value="GAL4"/>
    <property type="match status" value="1"/>
</dbReference>
<dbReference type="InterPro" id="IPR036864">
    <property type="entry name" value="Zn2-C6_fun-type_DNA-bd_sf"/>
</dbReference>
<dbReference type="GO" id="GO:0008270">
    <property type="term" value="F:zinc ion binding"/>
    <property type="evidence" value="ECO:0007669"/>
    <property type="project" value="InterPro"/>
</dbReference>
<dbReference type="EMBL" id="MU006589">
    <property type="protein sequence ID" value="KAF2744405.1"/>
    <property type="molecule type" value="Genomic_DNA"/>
</dbReference>
<keyword evidence="4" id="KW-1185">Reference proteome</keyword>
<accession>A0A6A6V1S5</accession>